<evidence type="ECO:0000259" key="2">
    <source>
        <dbReference type="SMART" id="SM00331"/>
    </source>
</evidence>
<name>A0ABV0LSK4_9PSEU</name>
<reference evidence="3 4" key="1">
    <citation type="submission" date="2024-05" db="EMBL/GenBank/DDBJ databases">
        <authorList>
            <person name="Zhao H."/>
            <person name="Xu Y."/>
            <person name="Lin S."/>
            <person name="Spain J.C."/>
            <person name="Zhou N.-Y."/>
        </authorList>
    </citation>
    <scope>NUCLEOTIDE SEQUENCE [LARGE SCALE GENOMIC DNA]</scope>
    <source>
        <strain evidence="3 4">NEAU-NG30</strain>
    </source>
</reference>
<dbReference type="Pfam" id="PF07228">
    <property type="entry name" value="SpoIIE"/>
    <property type="match status" value="1"/>
</dbReference>
<dbReference type="GO" id="GO:0004722">
    <property type="term" value="F:protein serine/threonine phosphatase activity"/>
    <property type="evidence" value="ECO:0007669"/>
    <property type="project" value="UniProtKB-EC"/>
</dbReference>
<dbReference type="SMART" id="SM00331">
    <property type="entry name" value="PP2C_SIG"/>
    <property type="match status" value="1"/>
</dbReference>
<keyword evidence="1 3" id="KW-0378">Hydrolase</keyword>
<dbReference type="PANTHER" id="PTHR43156:SF2">
    <property type="entry name" value="STAGE II SPORULATION PROTEIN E"/>
    <property type="match status" value="1"/>
</dbReference>
<organism evidence="3 4">
    <name type="scientific">Amycolatopsis melonis</name>
    <dbReference type="NCBI Taxonomy" id="3156488"/>
    <lineage>
        <taxon>Bacteria</taxon>
        <taxon>Bacillati</taxon>
        <taxon>Actinomycetota</taxon>
        <taxon>Actinomycetes</taxon>
        <taxon>Pseudonocardiales</taxon>
        <taxon>Pseudonocardiaceae</taxon>
        <taxon>Amycolatopsis</taxon>
    </lineage>
</organism>
<sequence length="397" mass="42543">MRPDLARIRRRLRFACAEAGVPADERGRLVLAVTLLAEPALTAGETVDVATAAADRRLAVTMRLTHPVSQSSRAALPLLPGPGDDETLTWHLTGGRTTAPADPDDDRATREEMLALVARADTLAQEQRDLKHELAETNSGVLAMYVDLEQRDEQLRRAHAVIFRELEDALRPRPPAVPGLELGVHYSPTDQDSPTGGDLYDWFVLPDGRVHVTLVDAVGHGVTSTRHALTVTHAIRTLALAGHPFPDLIAHASRTLAPIEPGLMATVLLARIDPSTGHARFANGGHPEPVVVTAAGTARLLPAPVPGQGVGFPDPGSRRLVDVVLAPGDTVLLYTDGLVESRKDLDEGQARLLSLAEACHGHPVPSLPRELVTRMHDVVLHADDTVVLALRRTPGLS</sequence>
<dbReference type="RefSeq" id="WP_348956338.1">
    <property type="nucleotide sequence ID" value="NZ_JBDZYD010000018.1"/>
</dbReference>
<feature type="domain" description="PPM-type phosphatase" evidence="2">
    <location>
        <begin position="177"/>
        <end position="392"/>
    </location>
</feature>
<dbReference type="PANTHER" id="PTHR43156">
    <property type="entry name" value="STAGE II SPORULATION PROTEIN E-RELATED"/>
    <property type="match status" value="1"/>
</dbReference>
<keyword evidence="4" id="KW-1185">Reference proteome</keyword>
<dbReference type="InterPro" id="IPR052016">
    <property type="entry name" value="Bact_Sigma-Reg"/>
</dbReference>
<accession>A0ABV0LSK4</accession>
<evidence type="ECO:0000313" key="4">
    <source>
        <dbReference type="Proteomes" id="UP001440984"/>
    </source>
</evidence>
<evidence type="ECO:0000256" key="1">
    <source>
        <dbReference type="ARBA" id="ARBA00022801"/>
    </source>
</evidence>
<comment type="caution">
    <text evidence="3">The sequence shown here is derived from an EMBL/GenBank/DDBJ whole genome shotgun (WGS) entry which is preliminary data.</text>
</comment>
<protein>
    <submittedName>
        <fullName evidence="3">PP2C family protein-serine/threonine phosphatase</fullName>
        <ecNumber evidence="3">3.1.3.16</ecNumber>
    </submittedName>
</protein>
<evidence type="ECO:0000313" key="3">
    <source>
        <dbReference type="EMBL" id="MEQ0565258.1"/>
    </source>
</evidence>
<dbReference type="SUPFAM" id="SSF81606">
    <property type="entry name" value="PP2C-like"/>
    <property type="match status" value="1"/>
</dbReference>
<proteinExistence type="predicted"/>
<dbReference type="Proteomes" id="UP001440984">
    <property type="component" value="Unassembled WGS sequence"/>
</dbReference>
<gene>
    <name evidence="3" type="ORF">ABJI51_39795</name>
</gene>
<dbReference type="EMBL" id="JBDZYD010000018">
    <property type="protein sequence ID" value="MEQ0565258.1"/>
    <property type="molecule type" value="Genomic_DNA"/>
</dbReference>
<dbReference type="InterPro" id="IPR036457">
    <property type="entry name" value="PPM-type-like_dom_sf"/>
</dbReference>
<dbReference type="EC" id="3.1.3.16" evidence="3"/>
<dbReference type="Gene3D" id="3.60.40.10">
    <property type="entry name" value="PPM-type phosphatase domain"/>
    <property type="match status" value="1"/>
</dbReference>
<dbReference type="InterPro" id="IPR001932">
    <property type="entry name" value="PPM-type_phosphatase-like_dom"/>
</dbReference>